<name>A0A2S7KP76_9FLAO</name>
<evidence type="ECO:0000313" key="1">
    <source>
        <dbReference type="EMBL" id="PQB04407.1"/>
    </source>
</evidence>
<dbReference type="EMBL" id="MQUB01000001">
    <property type="protein sequence ID" value="PQB04407.1"/>
    <property type="molecule type" value="Genomic_DNA"/>
</dbReference>
<comment type="caution">
    <text evidence="1">The sequence shown here is derived from an EMBL/GenBank/DDBJ whole genome shotgun (WGS) entry which is preliminary data.</text>
</comment>
<evidence type="ECO:0000313" key="2">
    <source>
        <dbReference type="Proteomes" id="UP000239800"/>
    </source>
</evidence>
<dbReference type="Proteomes" id="UP000239800">
    <property type="component" value="Unassembled WGS sequence"/>
</dbReference>
<dbReference type="AlphaFoldDB" id="A0A2S7KP76"/>
<organism evidence="1 2">
    <name type="scientific">Aureitalea marina</name>
    <dbReference type="NCBI Taxonomy" id="930804"/>
    <lineage>
        <taxon>Bacteria</taxon>
        <taxon>Pseudomonadati</taxon>
        <taxon>Bacteroidota</taxon>
        <taxon>Flavobacteriia</taxon>
        <taxon>Flavobacteriales</taxon>
        <taxon>Flavobacteriaceae</taxon>
        <taxon>Aureitalea</taxon>
    </lineage>
</organism>
<sequence>MKKNYTINRVRSFAILLMLFVYGGQVFAQAELPREILDDARIVIDRALMQKGPAWRQRTSDLLTTQVNVDQNGNDILGDAANEPSIAIDPTNPDRIVIGWRQFDTTESNFRQAGYGYSEDGGKPLFFPEFWIPGSSDQILYWILILKGTSSTTVFKEILPVMSLGSPMAEPSGRNLFPPMEETSNGCVLIEVGELVTETTTPTGMYPLLPVMEILPDLSMAPNPLRIVNLLQTVLAGVRWPSDLMVFCT</sequence>
<gene>
    <name evidence="1" type="ORF">BST85_05470</name>
</gene>
<keyword evidence="2" id="KW-1185">Reference proteome</keyword>
<proteinExistence type="predicted"/>
<protein>
    <submittedName>
        <fullName evidence="1">Uncharacterized protein</fullName>
    </submittedName>
</protein>
<dbReference type="RefSeq" id="WP_245917642.1">
    <property type="nucleotide sequence ID" value="NZ_MQUB01000001.1"/>
</dbReference>
<accession>A0A2S7KP76</accession>
<reference evidence="1 2" key="1">
    <citation type="submission" date="2016-11" db="EMBL/GenBank/DDBJ databases">
        <title>Trade-off between light-utilization and light-protection in marine flavobacteria.</title>
        <authorList>
            <person name="Kumagai Y."/>
        </authorList>
    </citation>
    <scope>NUCLEOTIDE SEQUENCE [LARGE SCALE GENOMIC DNA]</scope>
    <source>
        <strain evidence="1 2">NBRC 107741</strain>
    </source>
</reference>